<reference evidence="1 2" key="1">
    <citation type="submission" date="2022-09" db="EMBL/GenBank/DDBJ databases">
        <title>Evolutionary Diversification of Methanotrophic Ca. Methanophagales (ANME-1) and Their Expansive Virome.</title>
        <authorList>
            <person name="Laso-Perez R."/>
            <person name="Wu F."/>
            <person name="Cremiere A."/>
            <person name="Speth D.R."/>
            <person name="Magyar J.S."/>
            <person name="Krupovic M."/>
            <person name="Orphan V."/>
        </authorList>
    </citation>
    <scope>NUCLEOTIDE SEQUENCE [LARGE SCALE GENOMIC DNA]</scope>
    <source>
        <strain evidence="1">PBV304</strain>
    </source>
</reference>
<evidence type="ECO:0000313" key="1">
    <source>
        <dbReference type="EMBL" id="UYL65051.1"/>
    </source>
</evidence>
<name>A0AA46YJ97_9VIRU</name>
<protein>
    <submittedName>
        <fullName evidence="1">Uncharacterized protein</fullName>
    </submittedName>
</protein>
<proteinExistence type="predicted"/>
<organism evidence="1 2">
    <name type="scientific">Methanophagales virus PBV304</name>
    <dbReference type="NCBI Taxonomy" id="3071309"/>
    <lineage>
        <taxon>Viruses</taxon>
        <taxon>Varidnaviria</taxon>
        <taxon>Abadenavirae</taxon>
        <taxon>Produgelaviricota</taxon>
        <taxon>Belvinaviricetes</taxon>
        <taxon>Coyopavirales</taxon>
        <taxon>Chaacviridae</taxon>
        <taxon>Homochaacvirus</taxon>
        <taxon>Homochaacvirus pescaderoense</taxon>
    </lineage>
</organism>
<evidence type="ECO:0000313" key="2">
    <source>
        <dbReference type="Proteomes" id="UP001156239"/>
    </source>
</evidence>
<gene>
    <name evidence="1" type="ORF">OBKJMPBA_00019</name>
</gene>
<accession>A0AA46YJ97</accession>
<dbReference type="Proteomes" id="UP001156239">
    <property type="component" value="Segment"/>
</dbReference>
<dbReference type="EMBL" id="OP548099">
    <property type="protein sequence ID" value="UYL65051.1"/>
    <property type="molecule type" value="Genomic_DNA"/>
</dbReference>
<sequence>MAYAFWGRLGIIKGEEYRRLLERAFNQGWSQRRFFREARVRGLGYAETLMREDWHRFSYVERAKTYEGKIRQHIFFDEVVKKIKEEKGLSWSEIRENLKLRKQPAKWTPETKAKLKIYSEYLKKAFPELYP</sequence>
<keyword evidence="2" id="KW-1185">Reference proteome</keyword>